<sequence>MASEFIQIEYETIANVAQRFGKLVANVQQLQQQLQKTAALLATNWQGDAATAFAQEMQASIVPTLKRLSVAFETAQQVTLNVSKIFAQAEQEAAGLIKFDNNPNAAKPATNADGPTVMGVVHEVLDWAGFIPGLGAVPDAINAGLYAIEGDWGNAALSGAAAIPIVGDIAKGVDKAADIAKVVDKVSDASRAIDKADDAADAAKGIDKATDATKAADEAAAAAKAAEDAAKARALALESADGGHSIARHGPEVSDQQLKDRLTTGYAPDGKLSPTSASTKFNSYQDWERTRQSALDDIAQRDGVDFSKPPAAGEPTRYMTTVDHGHPPIGNGFEGVDAKRIPRPNADSGTIRVYDNTRPLGDISQTKTTVEWNPATNNWDVVQHFPTK</sequence>
<dbReference type="CDD" id="cd20745">
    <property type="entry name" value="FIX_RhsA_AHH_HNH-like"/>
    <property type="match status" value="1"/>
</dbReference>
<dbReference type="EMBL" id="LGKP01000025">
    <property type="protein sequence ID" value="KPL85170.1"/>
    <property type="molecule type" value="Genomic_DNA"/>
</dbReference>
<protein>
    <recommendedName>
        <fullName evidence="4">WXG100 family type VII secretion target</fullName>
    </recommendedName>
</protein>
<organism evidence="2 3">
    <name type="scientific">Herpetosiphon geysericola</name>
    <dbReference type="NCBI Taxonomy" id="70996"/>
    <lineage>
        <taxon>Bacteria</taxon>
        <taxon>Bacillati</taxon>
        <taxon>Chloroflexota</taxon>
        <taxon>Chloroflexia</taxon>
        <taxon>Herpetosiphonales</taxon>
        <taxon>Herpetosiphonaceae</taxon>
        <taxon>Herpetosiphon</taxon>
    </lineage>
</organism>
<dbReference type="NCBIfam" id="TIGR03930">
    <property type="entry name" value="WXG100_ESAT6"/>
    <property type="match status" value="1"/>
</dbReference>
<dbReference type="RefSeq" id="WP_054535442.1">
    <property type="nucleotide sequence ID" value="NZ_LGKP01000025.1"/>
</dbReference>
<dbReference type="AlphaFoldDB" id="A0A0N8GR07"/>
<dbReference type="Pfam" id="PF06013">
    <property type="entry name" value="WXG100"/>
    <property type="match status" value="1"/>
</dbReference>
<dbReference type="Proteomes" id="UP000050277">
    <property type="component" value="Unassembled WGS sequence"/>
</dbReference>
<name>A0A0N8GR07_9CHLR</name>
<evidence type="ECO:0000313" key="3">
    <source>
        <dbReference type="Proteomes" id="UP000050277"/>
    </source>
</evidence>
<reference evidence="2 3" key="1">
    <citation type="submission" date="2015-07" db="EMBL/GenBank/DDBJ databases">
        <title>Whole genome sequence of Herpetosiphon geysericola DSM 7119.</title>
        <authorList>
            <person name="Hemp J."/>
            <person name="Ward L.M."/>
            <person name="Pace L.A."/>
            <person name="Fischer W.W."/>
        </authorList>
    </citation>
    <scope>NUCLEOTIDE SEQUENCE [LARGE SCALE GENOMIC DNA]</scope>
    <source>
        <strain evidence="2 3">DSM 7119</strain>
    </source>
</reference>
<keyword evidence="3" id="KW-1185">Reference proteome</keyword>
<dbReference type="SUPFAM" id="SSF140453">
    <property type="entry name" value="EsxAB dimer-like"/>
    <property type="match status" value="1"/>
</dbReference>
<feature type="region of interest" description="Disordered" evidence="1">
    <location>
        <begin position="333"/>
        <end position="353"/>
    </location>
</feature>
<proteinExistence type="predicted"/>
<evidence type="ECO:0000256" key="1">
    <source>
        <dbReference type="SAM" id="MobiDB-lite"/>
    </source>
</evidence>
<gene>
    <name evidence="2" type="ORF">SE18_15850</name>
</gene>
<evidence type="ECO:0008006" key="4">
    <source>
        <dbReference type="Google" id="ProtNLM"/>
    </source>
</evidence>
<dbReference type="Gene3D" id="1.10.287.1060">
    <property type="entry name" value="ESAT-6-like"/>
    <property type="match status" value="1"/>
</dbReference>
<dbReference type="InterPro" id="IPR010310">
    <property type="entry name" value="T7SS_ESAT-6-like"/>
</dbReference>
<evidence type="ECO:0000313" key="2">
    <source>
        <dbReference type="EMBL" id="KPL85170.1"/>
    </source>
</evidence>
<dbReference type="InterPro" id="IPR036689">
    <property type="entry name" value="ESAT-6-like_sf"/>
</dbReference>
<comment type="caution">
    <text evidence="2">The sequence shown here is derived from an EMBL/GenBank/DDBJ whole genome shotgun (WGS) entry which is preliminary data.</text>
</comment>
<dbReference type="OrthoDB" id="3078827at2"/>
<accession>A0A0N8GR07</accession>